<dbReference type="InterPro" id="IPR002067">
    <property type="entry name" value="MCP"/>
</dbReference>
<comment type="caution">
    <text evidence="13">The sequence shown here is derived from an EMBL/GenBank/DDBJ whole genome shotgun (WGS) entry which is preliminary data.</text>
</comment>
<dbReference type="Proteomes" id="UP000825935">
    <property type="component" value="Chromosome 16"/>
</dbReference>
<dbReference type="InterPro" id="IPR023395">
    <property type="entry name" value="MCP_dom_sf"/>
</dbReference>
<dbReference type="GO" id="GO:0006839">
    <property type="term" value="P:mitochondrial transport"/>
    <property type="evidence" value="ECO:0007669"/>
    <property type="project" value="UniProtKB-ARBA"/>
</dbReference>
<feature type="repeat" description="Solcar" evidence="11">
    <location>
        <begin position="4"/>
        <end position="99"/>
    </location>
</feature>
<protein>
    <submittedName>
        <fullName evidence="13">Uncharacterized protein</fullName>
    </submittedName>
</protein>
<dbReference type="FunFam" id="1.50.40.10:FF:000030">
    <property type="entry name" value="Mitochondrial uncoupling protein 5"/>
    <property type="match status" value="1"/>
</dbReference>
<evidence type="ECO:0000256" key="12">
    <source>
        <dbReference type="RuleBase" id="RU000488"/>
    </source>
</evidence>
<name>A0A8T2T118_CERRI</name>
<keyword evidence="7" id="KW-1133">Transmembrane helix</keyword>
<accession>A0A8T2T118</accession>
<dbReference type="AlphaFoldDB" id="A0A8T2T118"/>
<evidence type="ECO:0000256" key="2">
    <source>
        <dbReference type="ARBA" id="ARBA00004173"/>
    </source>
</evidence>
<evidence type="ECO:0000256" key="1">
    <source>
        <dbReference type="ARBA" id="ARBA00004141"/>
    </source>
</evidence>
<dbReference type="InterPro" id="IPR050391">
    <property type="entry name" value="Mito_Metabolite_Transporter"/>
</dbReference>
<dbReference type="InterPro" id="IPR018108">
    <property type="entry name" value="MCP_transmembrane"/>
</dbReference>
<gene>
    <name evidence="13" type="ORF">KP509_16G079200</name>
</gene>
<dbReference type="PROSITE" id="PS50920">
    <property type="entry name" value="SOLCAR"/>
    <property type="match status" value="3"/>
</dbReference>
<evidence type="ECO:0000256" key="10">
    <source>
        <dbReference type="ARBA" id="ARBA00023136"/>
    </source>
</evidence>
<dbReference type="Pfam" id="PF00153">
    <property type="entry name" value="Mito_carr"/>
    <property type="match status" value="3"/>
</dbReference>
<evidence type="ECO:0000256" key="11">
    <source>
        <dbReference type="PROSITE-ProRule" id="PRU00282"/>
    </source>
</evidence>
<keyword evidence="4 12" id="KW-0813">Transport</keyword>
<feature type="repeat" description="Solcar" evidence="11">
    <location>
        <begin position="109"/>
        <end position="200"/>
    </location>
</feature>
<evidence type="ECO:0000256" key="8">
    <source>
        <dbReference type="ARBA" id="ARBA00023016"/>
    </source>
</evidence>
<dbReference type="OrthoDB" id="6703404at2759"/>
<evidence type="ECO:0000313" key="13">
    <source>
        <dbReference type="EMBL" id="KAH7388510.1"/>
    </source>
</evidence>
<evidence type="ECO:0000256" key="3">
    <source>
        <dbReference type="ARBA" id="ARBA00006375"/>
    </source>
</evidence>
<dbReference type="GO" id="GO:0005310">
    <property type="term" value="F:dicarboxylic acid transmembrane transporter activity"/>
    <property type="evidence" value="ECO:0007669"/>
    <property type="project" value="UniProtKB-ARBA"/>
</dbReference>
<evidence type="ECO:0000256" key="5">
    <source>
        <dbReference type="ARBA" id="ARBA00022692"/>
    </source>
</evidence>
<reference evidence="13" key="1">
    <citation type="submission" date="2021-08" db="EMBL/GenBank/DDBJ databases">
        <title>WGS assembly of Ceratopteris richardii.</title>
        <authorList>
            <person name="Marchant D.B."/>
            <person name="Chen G."/>
            <person name="Jenkins J."/>
            <person name="Shu S."/>
            <person name="Leebens-Mack J."/>
            <person name="Grimwood J."/>
            <person name="Schmutz J."/>
            <person name="Soltis P."/>
            <person name="Soltis D."/>
            <person name="Chen Z.-H."/>
        </authorList>
    </citation>
    <scope>NUCLEOTIDE SEQUENCE</scope>
    <source>
        <strain evidence="13">Whitten #5841</strain>
        <tissue evidence="13">Leaf</tissue>
    </source>
</reference>
<sequence>MSLKGFLEGGLASIIAGCSTHPFDLIKVRMQLEGEAATTTASQSGCMSCAGAAGPIAITLRLVQAEGVQGLFCGVSATVLRQTLYSSTRMGIYELLKRRWSESTANEGLPFFKKLLAGLIAGGVGAVIGNPADVAMVRMQADCLLPTDDRHNYRGVMDALTSIVREEGVLSLWRGSSLTVQRAMVVTACQLAAYDQVKERLLKSGMLRGEGVAAYVIASFCAGLASSVASTPIDVVRTRIMSMRVEAGGSPPYASPLECALVAVRHEGAFALYKGFLPTLLRQAPFSLVLFLTLEQIRSMTKNL</sequence>
<evidence type="ECO:0000313" key="14">
    <source>
        <dbReference type="Proteomes" id="UP000825935"/>
    </source>
</evidence>
<keyword evidence="10 11" id="KW-0472">Membrane</keyword>
<feature type="repeat" description="Solcar" evidence="11">
    <location>
        <begin position="210"/>
        <end position="300"/>
    </location>
</feature>
<keyword evidence="8" id="KW-0346">Stress response</keyword>
<dbReference type="Gene3D" id="1.50.40.10">
    <property type="entry name" value="Mitochondrial carrier domain"/>
    <property type="match status" value="1"/>
</dbReference>
<keyword evidence="9" id="KW-0496">Mitochondrion</keyword>
<dbReference type="SUPFAM" id="SSF103506">
    <property type="entry name" value="Mitochondrial carrier"/>
    <property type="match status" value="1"/>
</dbReference>
<evidence type="ECO:0000256" key="9">
    <source>
        <dbReference type="ARBA" id="ARBA00023128"/>
    </source>
</evidence>
<comment type="similarity">
    <text evidence="3 12">Belongs to the mitochondrial carrier (TC 2.A.29) family.</text>
</comment>
<evidence type="ECO:0000256" key="7">
    <source>
        <dbReference type="ARBA" id="ARBA00022989"/>
    </source>
</evidence>
<keyword evidence="5 11" id="KW-0812">Transmembrane</keyword>
<proteinExistence type="inferred from homology"/>
<evidence type="ECO:0000256" key="6">
    <source>
        <dbReference type="ARBA" id="ARBA00022737"/>
    </source>
</evidence>
<dbReference type="OMA" id="MQLQETH"/>
<comment type="subcellular location">
    <subcellularLocation>
        <location evidence="1">Membrane</location>
        <topology evidence="1">Multi-pass membrane protein</topology>
    </subcellularLocation>
    <subcellularLocation>
        <location evidence="2">Mitochondrion</location>
    </subcellularLocation>
</comment>
<dbReference type="EMBL" id="CM035421">
    <property type="protein sequence ID" value="KAH7388510.1"/>
    <property type="molecule type" value="Genomic_DNA"/>
</dbReference>
<dbReference type="PANTHER" id="PTHR45618">
    <property type="entry name" value="MITOCHONDRIAL DICARBOXYLATE CARRIER-RELATED"/>
    <property type="match status" value="1"/>
</dbReference>
<keyword evidence="6" id="KW-0677">Repeat</keyword>
<dbReference type="GO" id="GO:0016020">
    <property type="term" value="C:membrane"/>
    <property type="evidence" value="ECO:0007669"/>
    <property type="project" value="UniProtKB-SubCell"/>
</dbReference>
<dbReference type="GO" id="GO:0005739">
    <property type="term" value="C:mitochondrion"/>
    <property type="evidence" value="ECO:0007669"/>
    <property type="project" value="UniProtKB-SubCell"/>
</dbReference>
<keyword evidence="14" id="KW-1185">Reference proteome</keyword>
<organism evidence="13 14">
    <name type="scientific">Ceratopteris richardii</name>
    <name type="common">Triangle waterfern</name>
    <dbReference type="NCBI Taxonomy" id="49495"/>
    <lineage>
        <taxon>Eukaryota</taxon>
        <taxon>Viridiplantae</taxon>
        <taxon>Streptophyta</taxon>
        <taxon>Embryophyta</taxon>
        <taxon>Tracheophyta</taxon>
        <taxon>Polypodiopsida</taxon>
        <taxon>Polypodiidae</taxon>
        <taxon>Polypodiales</taxon>
        <taxon>Pteridineae</taxon>
        <taxon>Pteridaceae</taxon>
        <taxon>Parkerioideae</taxon>
        <taxon>Ceratopteris</taxon>
    </lineage>
</organism>
<evidence type="ECO:0000256" key="4">
    <source>
        <dbReference type="ARBA" id="ARBA00022448"/>
    </source>
</evidence>
<dbReference type="PRINTS" id="PR00926">
    <property type="entry name" value="MITOCARRIER"/>
</dbReference>